<dbReference type="EC" id="3.6.4.13" evidence="1"/>
<dbReference type="Proteomes" id="UP000719412">
    <property type="component" value="Unassembled WGS sequence"/>
</dbReference>
<keyword evidence="2" id="KW-0547">Nucleotide-binding</keyword>
<gene>
    <name evidence="12" type="ORF">GEV33_000540</name>
</gene>
<dbReference type="PROSITE" id="PS51192">
    <property type="entry name" value="HELICASE_ATP_BIND_1"/>
    <property type="match status" value="1"/>
</dbReference>
<evidence type="ECO:0000256" key="2">
    <source>
        <dbReference type="ARBA" id="ARBA00022741"/>
    </source>
</evidence>
<dbReference type="GO" id="GO:0003723">
    <property type="term" value="F:RNA binding"/>
    <property type="evidence" value="ECO:0007669"/>
    <property type="project" value="UniProtKB-KW"/>
</dbReference>
<dbReference type="CDD" id="cd17961">
    <property type="entry name" value="DEADc_DDX56"/>
    <property type="match status" value="1"/>
</dbReference>
<evidence type="ECO:0000256" key="6">
    <source>
        <dbReference type="ARBA" id="ARBA00022884"/>
    </source>
</evidence>
<feature type="region of interest" description="Disordered" evidence="9">
    <location>
        <begin position="275"/>
        <end position="301"/>
    </location>
</feature>
<keyword evidence="6" id="KW-0694">RNA-binding</keyword>
<dbReference type="GO" id="GO:0003724">
    <property type="term" value="F:RNA helicase activity"/>
    <property type="evidence" value="ECO:0007669"/>
    <property type="project" value="UniProtKB-EC"/>
</dbReference>
<dbReference type="SMART" id="SM00487">
    <property type="entry name" value="DEXDc"/>
    <property type="match status" value="1"/>
</dbReference>
<dbReference type="PANTHER" id="PTHR47959">
    <property type="entry name" value="ATP-DEPENDENT RNA HELICASE RHLE-RELATED"/>
    <property type="match status" value="1"/>
</dbReference>
<evidence type="ECO:0000256" key="1">
    <source>
        <dbReference type="ARBA" id="ARBA00012552"/>
    </source>
</evidence>
<evidence type="ECO:0000259" key="10">
    <source>
        <dbReference type="PROSITE" id="PS51192"/>
    </source>
</evidence>
<evidence type="ECO:0000313" key="13">
    <source>
        <dbReference type="Proteomes" id="UP000719412"/>
    </source>
</evidence>
<reference evidence="12" key="2">
    <citation type="submission" date="2021-08" db="EMBL/GenBank/DDBJ databases">
        <authorList>
            <person name="Eriksson T."/>
        </authorList>
    </citation>
    <scope>NUCLEOTIDE SEQUENCE</scope>
    <source>
        <strain evidence="12">Stoneville</strain>
        <tissue evidence="12">Whole head</tissue>
    </source>
</reference>
<evidence type="ECO:0000256" key="9">
    <source>
        <dbReference type="SAM" id="MobiDB-lite"/>
    </source>
</evidence>
<dbReference type="GO" id="GO:0005829">
    <property type="term" value="C:cytosol"/>
    <property type="evidence" value="ECO:0007669"/>
    <property type="project" value="TreeGrafter"/>
</dbReference>
<comment type="caution">
    <text evidence="12">The sequence shown here is derived from an EMBL/GenBank/DDBJ whole genome shotgun (WGS) entry which is preliminary data.</text>
</comment>
<dbReference type="Gene3D" id="3.40.50.300">
    <property type="entry name" value="P-loop containing nucleotide triphosphate hydrolases"/>
    <property type="match status" value="1"/>
</dbReference>
<feature type="compositionally biased region" description="Polar residues" evidence="9">
    <location>
        <begin position="290"/>
        <end position="301"/>
    </location>
</feature>
<dbReference type="Pfam" id="PF00270">
    <property type="entry name" value="DEAD"/>
    <property type="match status" value="1"/>
</dbReference>
<sequence>MAEDSEEKPKNFHEMELDNRILKAIAKLGWQAPTLIQERAIPLLLEGKDVLVRARTGSGKTAAFAIPVIQKILTLKQTAKRQEIKALILAPSKELCNQICGVVQDLTIKCSQEVRCVNVAPPVELGVQKPLLVERPDIVVGTPTRVLKHVKAGYLDLKKSMELLVIDEADLVFSFGYESEVKELMEAYKFKLDEVEAFKYRAKDAWRAVTRIAVREARLKEIKQEIFNCQKLKNYFEDNPTDLQVLRHDKALHTVKIQQHLSDVPEYIVPPTLKGMTGLSKKNKRKRDSYQTSQASSKRFQAKKSNPLLSMDFEGFTGVVWGEVQSCTSCGSECQSACGTRHFRTCCFNYLKKRNSDSLAMDPSLRLELWLAKSRNPYFQQQRNFLDSSLEMPETVNHDHDITQ</sequence>
<evidence type="ECO:0000256" key="3">
    <source>
        <dbReference type="ARBA" id="ARBA00022801"/>
    </source>
</evidence>
<accession>A0A8J6HZ00</accession>
<dbReference type="SUPFAM" id="SSF52540">
    <property type="entry name" value="P-loop containing nucleoside triphosphate hydrolases"/>
    <property type="match status" value="1"/>
</dbReference>
<dbReference type="GO" id="GO:0016787">
    <property type="term" value="F:hydrolase activity"/>
    <property type="evidence" value="ECO:0007669"/>
    <property type="project" value="UniProtKB-KW"/>
</dbReference>
<evidence type="ECO:0000256" key="7">
    <source>
        <dbReference type="ARBA" id="ARBA00047984"/>
    </source>
</evidence>
<dbReference type="InterPro" id="IPR014014">
    <property type="entry name" value="RNA_helicase_DEAD_Q_motif"/>
</dbReference>
<dbReference type="GO" id="GO:0005524">
    <property type="term" value="F:ATP binding"/>
    <property type="evidence" value="ECO:0007669"/>
    <property type="project" value="UniProtKB-KW"/>
</dbReference>
<keyword evidence="13" id="KW-1185">Reference proteome</keyword>
<feature type="domain" description="Helicase ATP-binding" evidence="10">
    <location>
        <begin position="41"/>
        <end position="187"/>
    </location>
</feature>
<name>A0A8J6HZ00_TENMO</name>
<evidence type="ECO:0000256" key="5">
    <source>
        <dbReference type="ARBA" id="ARBA00022840"/>
    </source>
</evidence>
<evidence type="ECO:0000259" key="11">
    <source>
        <dbReference type="PROSITE" id="PS51195"/>
    </source>
</evidence>
<dbReference type="EMBL" id="JABDTM020003402">
    <property type="protein sequence ID" value="KAH0822251.1"/>
    <property type="molecule type" value="Genomic_DNA"/>
</dbReference>
<dbReference type="PROSITE" id="PS51195">
    <property type="entry name" value="Q_MOTIF"/>
    <property type="match status" value="1"/>
</dbReference>
<dbReference type="InterPro" id="IPR027417">
    <property type="entry name" value="P-loop_NTPase"/>
</dbReference>
<feature type="short sequence motif" description="Q motif" evidence="8">
    <location>
        <begin position="10"/>
        <end position="38"/>
    </location>
</feature>
<organism evidence="12 13">
    <name type="scientific">Tenebrio molitor</name>
    <name type="common">Yellow mealworm beetle</name>
    <dbReference type="NCBI Taxonomy" id="7067"/>
    <lineage>
        <taxon>Eukaryota</taxon>
        <taxon>Metazoa</taxon>
        <taxon>Ecdysozoa</taxon>
        <taxon>Arthropoda</taxon>
        <taxon>Hexapoda</taxon>
        <taxon>Insecta</taxon>
        <taxon>Pterygota</taxon>
        <taxon>Neoptera</taxon>
        <taxon>Endopterygota</taxon>
        <taxon>Coleoptera</taxon>
        <taxon>Polyphaga</taxon>
        <taxon>Cucujiformia</taxon>
        <taxon>Tenebrionidae</taxon>
        <taxon>Tenebrio</taxon>
    </lineage>
</organism>
<evidence type="ECO:0000313" key="12">
    <source>
        <dbReference type="EMBL" id="KAH0822251.1"/>
    </source>
</evidence>
<evidence type="ECO:0000256" key="4">
    <source>
        <dbReference type="ARBA" id="ARBA00022806"/>
    </source>
</evidence>
<feature type="domain" description="DEAD-box RNA helicase Q" evidence="11">
    <location>
        <begin position="10"/>
        <end position="38"/>
    </location>
</feature>
<comment type="catalytic activity">
    <reaction evidence="7">
        <text>ATP + H2O = ADP + phosphate + H(+)</text>
        <dbReference type="Rhea" id="RHEA:13065"/>
        <dbReference type="ChEBI" id="CHEBI:15377"/>
        <dbReference type="ChEBI" id="CHEBI:15378"/>
        <dbReference type="ChEBI" id="CHEBI:30616"/>
        <dbReference type="ChEBI" id="CHEBI:43474"/>
        <dbReference type="ChEBI" id="CHEBI:456216"/>
        <dbReference type="EC" id="3.6.4.13"/>
    </reaction>
</comment>
<keyword evidence="5" id="KW-0067">ATP-binding</keyword>
<dbReference type="PANTHER" id="PTHR47959:SF21">
    <property type="entry name" value="DEAD-BOX HELICASE 56"/>
    <property type="match status" value="1"/>
</dbReference>
<reference evidence="12" key="1">
    <citation type="journal article" date="2020" name="J Insects Food Feed">
        <title>The yellow mealworm (Tenebrio molitor) genome: a resource for the emerging insects as food and feed industry.</title>
        <authorList>
            <person name="Eriksson T."/>
            <person name="Andere A."/>
            <person name="Kelstrup H."/>
            <person name="Emery V."/>
            <person name="Picard C."/>
        </authorList>
    </citation>
    <scope>NUCLEOTIDE SEQUENCE</scope>
    <source>
        <strain evidence="12">Stoneville</strain>
        <tissue evidence="12">Whole head</tissue>
    </source>
</reference>
<dbReference type="InterPro" id="IPR050079">
    <property type="entry name" value="DEAD_box_RNA_helicase"/>
</dbReference>
<proteinExistence type="predicted"/>
<evidence type="ECO:0000256" key="8">
    <source>
        <dbReference type="PROSITE-ProRule" id="PRU00552"/>
    </source>
</evidence>
<dbReference type="InterPro" id="IPR014001">
    <property type="entry name" value="Helicase_ATP-bd"/>
</dbReference>
<keyword evidence="3" id="KW-0378">Hydrolase</keyword>
<dbReference type="InterPro" id="IPR011545">
    <property type="entry name" value="DEAD/DEAH_box_helicase_dom"/>
</dbReference>
<protein>
    <recommendedName>
        <fullName evidence="1">RNA helicase</fullName>
        <ecNumber evidence="1">3.6.4.13</ecNumber>
    </recommendedName>
</protein>
<keyword evidence="4" id="KW-0347">Helicase</keyword>
<dbReference type="AlphaFoldDB" id="A0A8J6HZ00"/>